<feature type="domain" description="ORC1/DEAH AAA+ ATPase" evidence="1">
    <location>
        <begin position="35"/>
        <end position="148"/>
    </location>
</feature>
<dbReference type="PANTHER" id="PTHR35894:SF1">
    <property type="entry name" value="PHOSPHORIBULOKINASE _ URIDINE KINASE FAMILY"/>
    <property type="match status" value="1"/>
</dbReference>
<proteinExistence type="predicted"/>
<dbReference type="PANTHER" id="PTHR35894">
    <property type="entry name" value="GENERAL SECRETION PATHWAY PROTEIN A-RELATED"/>
    <property type="match status" value="1"/>
</dbReference>
<dbReference type="Pfam" id="PF13401">
    <property type="entry name" value="AAA_22"/>
    <property type="match status" value="1"/>
</dbReference>
<protein>
    <recommendedName>
        <fullName evidence="1">ORC1/DEAH AAA+ ATPase domain-containing protein</fullName>
    </recommendedName>
</protein>
<dbReference type="STRING" id="888061.AXF15_10340"/>
<gene>
    <name evidence="2" type="ORF">AXF15_10340</name>
</gene>
<dbReference type="KEGG" id="doa:AXF15_10340"/>
<name>A0A120KN96_9BACT</name>
<dbReference type="OrthoDB" id="5468891at2"/>
<sequence length="298" mass="32535">MYESPFENASGTTAYFLTPQLEHAFEAILEEVHFGRLLSCAIGFPKSGKTAFLTRLSSLLREHTIILSASAEENLSRTLSRQLSPQEEVPSSLSRELQEKLRVVLIIDDAHLLQDDDFAFMAGLFTLAKHKGSVLQVVLIGNGDLIHKLARPDNRNVQTLLGNIINLPKLTREQAFEYVRFLLNSAGLDGGLISNPEPLVRRAAGIVGILRILTITLALKALSGQHAADVEAAFEPGPANKEAAKESRKEPAETAILTQEELQPAGQNHMLLLGTLLFITLIAARSLWFLSGPMPIGS</sequence>
<dbReference type="GO" id="GO:0016887">
    <property type="term" value="F:ATP hydrolysis activity"/>
    <property type="evidence" value="ECO:0007669"/>
    <property type="project" value="InterPro"/>
</dbReference>
<dbReference type="InterPro" id="IPR027417">
    <property type="entry name" value="P-loop_NTPase"/>
</dbReference>
<dbReference type="SUPFAM" id="SSF52540">
    <property type="entry name" value="P-loop containing nucleoside triphosphate hydrolases"/>
    <property type="match status" value="1"/>
</dbReference>
<dbReference type="AlphaFoldDB" id="A0A120KN96"/>
<accession>A0A120KN96</accession>
<keyword evidence="3" id="KW-1185">Reference proteome</keyword>
<dbReference type="Proteomes" id="UP000063964">
    <property type="component" value="Chromosome"/>
</dbReference>
<dbReference type="RefSeq" id="WP_066607008.1">
    <property type="nucleotide sequence ID" value="NZ_CP014230.1"/>
</dbReference>
<dbReference type="EMBL" id="CP014230">
    <property type="protein sequence ID" value="AMD93456.1"/>
    <property type="molecule type" value="Genomic_DNA"/>
</dbReference>
<reference evidence="3" key="1">
    <citation type="submission" date="2016-02" db="EMBL/GenBank/DDBJ databases">
        <authorList>
            <person name="Holder M.E."/>
            <person name="Ajami N.J."/>
            <person name="Petrosino J.F."/>
        </authorList>
    </citation>
    <scope>NUCLEOTIDE SEQUENCE [LARGE SCALE GENOMIC DNA]</scope>
    <source>
        <strain evidence="3">DSM 12838</strain>
    </source>
</reference>
<organism evidence="2 3">
    <name type="scientific">Desulfomicrobium orale DSM 12838</name>
    <dbReference type="NCBI Taxonomy" id="888061"/>
    <lineage>
        <taxon>Bacteria</taxon>
        <taxon>Pseudomonadati</taxon>
        <taxon>Thermodesulfobacteriota</taxon>
        <taxon>Desulfovibrionia</taxon>
        <taxon>Desulfovibrionales</taxon>
        <taxon>Desulfomicrobiaceae</taxon>
        <taxon>Desulfomicrobium</taxon>
    </lineage>
</organism>
<dbReference type="InterPro" id="IPR049945">
    <property type="entry name" value="AAA_22"/>
</dbReference>
<evidence type="ECO:0000313" key="3">
    <source>
        <dbReference type="Proteomes" id="UP000063964"/>
    </source>
</evidence>
<evidence type="ECO:0000313" key="2">
    <source>
        <dbReference type="EMBL" id="AMD93456.1"/>
    </source>
</evidence>
<dbReference type="InterPro" id="IPR052026">
    <property type="entry name" value="ExeA_AAA_ATPase_DNA-bind"/>
</dbReference>
<evidence type="ECO:0000259" key="1">
    <source>
        <dbReference type="Pfam" id="PF13401"/>
    </source>
</evidence>